<evidence type="ECO:0000313" key="10">
    <source>
        <dbReference type="EMBL" id="GAA4872182.1"/>
    </source>
</evidence>
<dbReference type="SUPFAM" id="SSF56235">
    <property type="entry name" value="N-terminal nucleophile aminohydrolases (Ntn hydrolases)"/>
    <property type="match status" value="1"/>
</dbReference>
<comment type="caution">
    <text evidence="10">The sequence shown here is derived from an EMBL/GenBank/DDBJ whole genome shotgun (WGS) entry which is preliminary data.</text>
</comment>
<feature type="domain" description="Glutamine amidotransferase type-2" evidence="9">
    <location>
        <begin position="2"/>
        <end position="233"/>
    </location>
</feature>
<keyword evidence="7" id="KW-0479">Metal-binding</keyword>
<dbReference type="SUPFAM" id="SSF53271">
    <property type="entry name" value="PRTase-like"/>
    <property type="match status" value="1"/>
</dbReference>
<dbReference type="CDD" id="cd06223">
    <property type="entry name" value="PRTases_typeI"/>
    <property type="match status" value="1"/>
</dbReference>
<organism evidence="10 11">
    <name type="scientific">Ferrimonas pelagia</name>
    <dbReference type="NCBI Taxonomy" id="1177826"/>
    <lineage>
        <taxon>Bacteria</taxon>
        <taxon>Pseudomonadati</taxon>
        <taxon>Pseudomonadota</taxon>
        <taxon>Gammaproteobacteria</taxon>
        <taxon>Alteromonadales</taxon>
        <taxon>Ferrimonadaceae</taxon>
        <taxon>Ferrimonas</taxon>
    </lineage>
</organism>
<dbReference type="CDD" id="cd00715">
    <property type="entry name" value="GPATase_N"/>
    <property type="match status" value="1"/>
</dbReference>
<feature type="binding site" evidence="7">
    <location>
        <position position="302"/>
    </location>
    <ligand>
        <name>Mg(2+)</name>
        <dbReference type="ChEBI" id="CHEBI:18420"/>
    </ligand>
</feature>
<evidence type="ECO:0000256" key="8">
    <source>
        <dbReference type="PIRNR" id="PIRNR000485"/>
    </source>
</evidence>
<dbReference type="Gene3D" id="3.40.50.2020">
    <property type="match status" value="1"/>
</dbReference>
<keyword evidence="7" id="KW-0460">Magnesium</keyword>
<accession>A0ABP9EBW2</accession>
<evidence type="ECO:0000256" key="5">
    <source>
        <dbReference type="ARBA" id="ARBA00022755"/>
    </source>
</evidence>
<dbReference type="InterPro" id="IPR029055">
    <property type="entry name" value="Ntn_hydrolases_N"/>
</dbReference>
<reference evidence="11" key="1">
    <citation type="journal article" date="2019" name="Int. J. Syst. Evol. Microbiol.">
        <title>The Global Catalogue of Microorganisms (GCM) 10K type strain sequencing project: providing services to taxonomists for standard genome sequencing and annotation.</title>
        <authorList>
            <consortium name="The Broad Institute Genomics Platform"/>
            <consortium name="The Broad Institute Genome Sequencing Center for Infectious Disease"/>
            <person name="Wu L."/>
            <person name="Ma J."/>
        </authorList>
    </citation>
    <scope>NUCLEOTIDE SEQUENCE [LARGE SCALE GENOMIC DNA]</scope>
    <source>
        <strain evidence="11">JCM 18401</strain>
    </source>
</reference>
<dbReference type="InterPro" id="IPR005854">
    <property type="entry name" value="PurF"/>
</dbReference>
<evidence type="ECO:0000256" key="7">
    <source>
        <dbReference type="HAMAP-Rule" id="MF_01931"/>
    </source>
</evidence>
<keyword evidence="5 7" id="KW-0658">Purine biosynthesis</keyword>
<dbReference type="PANTHER" id="PTHR11907">
    <property type="entry name" value="AMIDOPHOSPHORIBOSYLTRANSFERASE"/>
    <property type="match status" value="1"/>
</dbReference>
<dbReference type="Pfam" id="PF00156">
    <property type="entry name" value="Pribosyltran"/>
    <property type="match status" value="1"/>
</dbReference>
<dbReference type="Pfam" id="PF13522">
    <property type="entry name" value="GATase_6"/>
    <property type="match status" value="1"/>
</dbReference>
<feature type="binding site" evidence="7">
    <location>
        <position position="364"/>
    </location>
    <ligand>
        <name>Mg(2+)</name>
        <dbReference type="ChEBI" id="CHEBI:18420"/>
    </ligand>
</feature>
<dbReference type="InterPro" id="IPR035584">
    <property type="entry name" value="PurF_N"/>
</dbReference>
<dbReference type="EC" id="2.4.2.14" evidence="7"/>
<keyword evidence="4 7" id="KW-0808">Transferase</keyword>
<dbReference type="HAMAP" id="MF_01931">
    <property type="entry name" value="PurF"/>
    <property type="match status" value="1"/>
</dbReference>
<evidence type="ECO:0000259" key="9">
    <source>
        <dbReference type="PROSITE" id="PS51278"/>
    </source>
</evidence>
<dbReference type="Gene3D" id="3.60.20.10">
    <property type="entry name" value="Glutamine Phosphoribosylpyrophosphate, subunit 1, domain 1"/>
    <property type="match status" value="1"/>
</dbReference>
<evidence type="ECO:0000256" key="2">
    <source>
        <dbReference type="ARBA" id="ARBA00010138"/>
    </source>
</evidence>
<comment type="catalytic activity">
    <reaction evidence="7 8">
        <text>5-phospho-beta-D-ribosylamine + L-glutamate + diphosphate = 5-phospho-alpha-D-ribose 1-diphosphate + L-glutamine + H2O</text>
        <dbReference type="Rhea" id="RHEA:14905"/>
        <dbReference type="ChEBI" id="CHEBI:15377"/>
        <dbReference type="ChEBI" id="CHEBI:29985"/>
        <dbReference type="ChEBI" id="CHEBI:33019"/>
        <dbReference type="ChEBI" id="CHEBI:58017"/>
        <dbReference type="ChEBI" id="CHEBI:58359"/>
        <dbReference type="ChEBI" id="CHEBI:58681"/>
        <dbReference type="EC" id="2.4.2.14"/>
    </reaction>
</comment>
<comment type="function">
    <text evidence="7">Catalyzes the formation of phosphoribosylamine from phosphoribosylpyrophosphate (PRPP) and glutamine.</text>
</comment>
<dbReference type="PROSITE" id="PS51278">
    <property type="entry name" value="GATASE_TYPE_2"/>
    <property type="match status" value="1"/>
</dbReference>
<dbReference type="InterPro" id="IPR000836">
    <property type="entry name" value="PRTase_dom"/>
</dbReference>
<comment type="pathway">
    <text evidence="1 7 8">Purine metabolism; IMP biosynthesis via de novo pathway; N(1)-(5-phospho-D-ribosyl)glycinamide from 5-phospho-alpha-D-ribose 1-diphosphate: step 1/2.</text>
</comment>
<comment type="similarity">
    <text evidence="2 7 8">In the C-terminal section; belongs to the purine/pyrimidine phosphoribosyltransferase family.</text>
</comment>
<evidence type="ECO:0000256" key="1">
    <source>
        <dbReference type="ARBA" id="ARBA00005209"/>
    </source>
</evidence>
<evidence type="ECO:0000256" key="3">
    <source>
        <dbReference type="ARBA" id="ARBA00022676"/>
    </source>
</evidence>
<comment type="cofactor">
    <cofactor evidence="7">
        <name>Mg(2+)</name>
        <dbReference type="ChEBI" id="CHEBI:18420"/>
    </cofactor>
    <text evidence="7">Binds 1 Mg(2+) ion per subunit.</text>
</comment>
<keyword evidence="11" id="KW-1185">Reference proteome</keyword>
<keyword evidence="6 7" id="KW-0315">Glutamine amidotransferase</keyword>
<dbReference type="Proteomes" id="UP001499988">
    <property type="component" value="Unassembled WGS sequence"/>
</dbReference>
<dbReference type="InterPro" id="IPR029057">
    <property type="entry name" value="PRTase-like"/>
</dbReference>
<name>A0ABP9EBW2_9GAMM</name>
<proteinExistence type="inferred from homology"/>
<feature type="binding site" evidence="7">
    <location>
        <position position="365"/>
    </location>
    <ligand>
        <name>Mg(2+)</name>
        <dbReference type="ChEBI" id="CHEBI:18420"/>
    </ligand>
</feature>
<dbReference type="InterPro" id="IPR017932">
    <property type="entry name" value="GATase_2_dom"/>
</dbReference>
<protein>
    <recommendedName>
        <fullName evidence="7">Amidophosphoribosyltransferase</fullName>
        <shortName evidence="7">ATase</shortName>
        <ecNumber evidence="7">2.4.2.14</ecNumber>
    </recommendedName>
    <alternativeName>
        <fullName evidence="7">Glutamine phosphoribosylpyrophosphate amidotransferase</fullName>
        <shortName evidence="7">GPATase</shortName>
    </alternativeName>
</protein>
<dbReference type="EMBL" id="BAABJZ010000003">
    <property type="protein sequence ID" value="GAA4872182.1"/>
    <property type="molecule type" value="Genomic_DNA"/>
</dbReference>
<evidence type="ECO:0000256" key="4">
    <source>
        <dbReference type="ARBA" id="ARBA00022679"/>
    </source>
</evidence>
<comment type="caution">
    <text evidence="7">Lacks conserved residue(s) required for the propagation of feature annotation.</text>
</comment>
<dbReference type="NCBIfam" id="TIGR01134">
    <property type="entry name" value="purF"/>
    <property type="match status" value="1"/>
</dbReference>
<sequence>MCGIVGIVGHTPVNQLIYDALTVLQHRGQDAAGICTIDGQAFRLRKANGLVKDVFEIKHMHRLQGNIGIGHVRYPTAGSSSSSEAQPFYVNSPFGITLAHNGNLTNYDDLVASMAVMRRHINTGSDSELMLNVLAHELQKSQAHCPNAADVFEAVRQLHRQVRGAYAAVAMVIGVGMVAFRDPFGIRPLVLGKKETELGTEYMVASESVSLDASGFDTLRDVAPGEAIFVDFDGNLHTQQCADAPQHVPCIFEYVYFARPDSTIDGISVYGSRVNMGTRLGAKIAREWRTHDIDVVIPIPETSCDIALQIAHELDLPYRQGFVKNRYIGRTFIMPGQVQRKKSVRRKLNPISQEFKGKNVLLVDDSIVRGTTSEQIIEMAREAGAKKVYFASAAPEIRFPNVYGIDMPSPEELIAYGREVEQICEQIGADGLIFQDIDDLEAAVREANPSIPHFETSVFTGRYVTGDIDQAYLDRLNASRNEDAKVKQAGEQSTNLEIHNVCHP</sequence>
<dbReference type="PIRSF" id="PIRSF000485">
    <property type="entry name" value="Amd_phspho_trans"/>
    <property type="match status" value="1"/>
</dbReference>
<gene>
    <name evidence="7 10" type="primary">purF</name>
    <name evidence="10" type="ORF">GCM10023333_01180</name>
</gene>
<feature type="active site" description="Nucleophile" evidence="7">
    <location>
        <position position="2"/>
    </location>
</feature>
<evidence type="ECO:0000313" key="11">
    <source>
        <dbReference type="Proteomes" id="UP001499988"/>
    </source>
</evidence>
<keyword evidence="3 7" id="KW-0328">Glycosyltransferase</keyword>
<evidence type="ECO:0000256" key="6">
    <source>
        <dbReference type="ARBA" id="ARBA00022962"/>
    </source>
</evidence>
<dbReference type="RefSeq" id="WP_345332208.1">
    <property type="nucleotide sequence ID" value="NZ_BAABJZ010000003.1"/>
</dbReference>